<evidence type="ECO:0000259" key="4">
    <source>
        <dbReference type="PROSITE" id="PS51352"/>
    </source>
</evidence>
<name>A0A1V6SLH0_9EURO</name>
<organism evidence="5 6">
    <name type="scientific">Penicillium steckii</name>
    <dbReference type="NCBI Taxonomy" id="303698"/>
    <lineage>
        <taxon>Eukaryota</taxon>
        <taxon>Fungi</taxon>
        <taxon>Dikarya</taxon>
        <taxon>Ascomycota</taxon>
        <taxon>Pezizomycotina</taxon>
        <taxon>Eurotiomycetes</taxon>
        <taxon>Eurotiomycetidae</taxon>
        <taxon>Eurotiales</taxon>
        <taxon>Aspergillaceae</taxon>
        <taxon>Penicillium</taxon>
    </lineage>
</organism>
<feature type="domain" description="Thioredoxin" evidence="4">
    <location>
        <begin position="21"/>
        <end position="136"/>
    </location>
</feature>
<keyword evidence="2" id="KW-1015">Disulfide bond</keyword>
<dbReference type="AlphaFoldDB" id="A0A1V6SLH0"/>
<comment type="similarity">
    <text evidence="1">Belongs to the thioredoxin family.</text>
</comment>
<comment type="caution">
    <text evidence="5">The sequence shown here is derived from an EMBL/GenBank/DDBJ whole genome shotgun (WGS) entry which is preliminary data.</text>
</comment>
<evidence type="ECO:0000313" key="5">
    <source>
        <dbReference type="EMBL" id="OQE14912.1"/>
    </source>
</evidence>
<dbReference type="STRING" id="303698.A0A1V6SLH0"/>
<feature type="signal peptide" evidence="3">
    <location>
        <begin position="1"/>
        <end position="21"/>
    </location>
</feature>
<dbReference type="InterPro" id="IPR036249">
    <property type="entry name" value="Thioredoxin-like_sf"/>
</dbReference>
<dbReference type="PANTHER" id="PTHR46115">
    <property type="entry name" value="THIOREDOXIN-LIKE PROTEIN 1"/>
    <property type="match status" value="1"/>
</dbReference>
<protein>
    <recommendedName>
        <fullName evidence="4">Thioredoxin domain-containing protein</fullName>
    </recommendedName>
</protein>
<accession>A0A1V6SLH0</accession>
<dbReference type="FunFam" id="3.40.30.10:FF:000245">
    <property type="entry name" value="Thioredoxin"/>
    <property type="match status" value="1"/>
</dbReference>
<dbReference type="Proteomes" id="UP000191285">
    <property type="component" value="Unassembled WGS sequence"/>
</dbReference>
<keyword evidence="6" id="KW-1185">Reference proteome</keyword>
<evidence type="ECO:0000256" key="2">
    <source>
        <dbReference type="ARBA" id="ARBA00023157"/>
    </source>
</evidence>
<gene>
    <name evidence="5" type="ORF">PENSTE_c032G09052</name>
</gene>
<dbReference type="Gene3D" id="3.40.30.10">
    <property type="entry name" value="Glutaredoxin"/>
    <property type="match status" value="1"/>
</dbReference>
<feature type="chain" id="PRO_5013320147" description="Thioredoxin domain-containing protein" evidence="3">
    <location>
        <begin position="22"/>
        <end position="136"/>
    </location>
</feature>
<dbReference type="Pfam" id="PF00085">
    <property type="entry name" value="Thioredoxin"/>
    <property type="match status" value="1"/>
</dbReference>
<dbReference type="PROSITE" id="PS51352">
    <property type="entry name" value="THIOREDOXIN_2"/>
    <property type="match status" value="1"/>
</dbReference>
<dbReference type="CDD" id="cd02947">
    <property type="entry name" value="TRX_family"/>
    <property type="match status" value="1"/>
</dbReference>
<evidence type="ECO:0000256" key="3">
    <source>
        <dbReference type="SAM" id="SignalP"/>
    </source>
</evidence>
<dbReference type="PROSITE" id="PS00194">
    <property type="entry name" value="THIOREDOXIN_1"/>
    <property type="match status" value="1"/>
</dbReference>
<sequence length="136" mass="14861">MELSTLLIITAVFLVFRYIQSRRAAATPMATHGKVSDIDNDVIFKALVHSGAAVVDFYATWCGPCRAVAPKIGELSEKYENVRFIQVDVDKLRGVASQYGVTAMPTFVLMKDGKEVQRIRGADLRALEAGIQAISA</sequence>
<evidence type="ECO:0000313" key="6">
    <source>
        <dbReference type="Proteomes" id="UP000191285"/>
    </source>
</evidence>
<reference evidence="6" key="1">
    <citation type="journal article" date="2017" name="Nat. Microbiol.">
        <title>Global analysis of biosynthetic gene clusters reveals vast potential of secondary metabolite production in Penicillium species.</title>
        <authorList>
            <person name="Nielsen J.C."/>
            <person name="Grijseels S."/>
            <person name="Prigent S."/>
            <person name="Ji B."/>
            <person name="Dainat J."/>
            <person name="Nielsen K.F."/>
            <person name="Frisvad J.C."/>
            <person name="Workman M."/>
            <person name="Nielsen J."/>
        </authorList>
    </citation>
    <scope>NUCLEOTIDE SEQUENCE [LARGE SCALE GENOMIC DNA]</scope>
    <source>
        <strain evidence="6">IBT 24891</strain>
    </source>
</reference>
<dbReference type="InterPro" id="IPR013766">
    <property type="entry name" value="Thioredoxin_domain"/>
</dbReference>
<keyword evidence="3" id="KW-0732">Signal</keyword>
<dbReference type="PRINTS" id="PR00421">
    <property type="entry name" value="THIOREDOXIN"/>
</dbReference>
<dbReference type="InterPro" id="IPR017937">
    <property type="entry name" value="Thioredoxin_CS"/>
</dbReference>
<dbReference type="OrthoDB" id="10263751at2759"/>
<dbReference type="EMBL" id="MLKD01000032">
    <property type="protein sequence ID" value="OQE14912.1"/>
    <property type="molecule type" value="Genomic_DNA"/>
</dbReference>
<proteinExistence type="inferred from homology"/>
<dbReference type="SUPFAM" id="SSF52833">
    <property type="entry name" value="Thioredoxin-like"/>
    <property type="match status" value="1"/>
</dbReference>
<evidence type="ECO:0000256" key="1">
    <source>
        <dbReference type="ARBA" id="ARBA00008987"/>
    </source>
</evidence>